<comment type="caution">
    <text evidence="3">The sequence shown here is derived from an EMBL/GenBank/DDBJ whole genome shotgun (WGS) entry which is preliminary data.</text>
</comment>
<evidence type="ECO:0000313" key="4">
    <source>
        <dbReference type="Proteomes" id="UP000631114"/>
    </source>
</evidence>
<evidence type="ECO:0000313" key="3">
    <source>
        <dbReference type="EMBL" id="KAF9623054.1"/>
    </source>
</evidence>
<organism evidence="3 4">
    <name type="scientific">Coptis chinensis</name>
    <dbReference type="NCBI Taxonomy" id="261450"/>
    <lineage>
        <taxon>Eukaryota</taxon>
        <taxon>Viridiplantae</taxon>
        <taxon>Streptophyta</taxon>
        <taxon>Embryophyta</taxon>
        <taxon>Tracheophyta</taxon>
        <taxon>Spermatophyta</taxon>
        <taxon>Magnoliopsida</taxon>
        <taxon>Ranunculales</taxon>
        <taxon>Ranunculaceae</taxon>
        <taxon>Coptidoideae</taxon>
        <taxon>Coptis</taxon>
    </lineage>
</organism>
<dbReference type="PANTHER" id="PTHR10353:SF29">
    <property type="entry name" value="BETA-GLUCOSIDASE 11"/>
    <property type="match status" value="1"/>
</dbReference>
<proteinExistence type="inferred from homology"/>
<dbReference type="InterPro" id="IPR017853">
    <property type="entry name" value="GH"/>
</dbReference>
<dbReference type="Proteomes" id="UP000631114">
    <property type="component" value="Unassembled WGS sequence"/>
</dbReference>
<reference evidence="3 4" key="1">
    <citation type="submission" date="2020-10" db="EMBL/GenBank/DDBJ databases">
        <title>The Coptis chinensis genome and diversification of protoberbering-type alkaloids.</title>
        <authorList>
            <person name="Wang B."/>
            <person name="Shu S."/>
            <person name="Song C."/>
            <person name="Liu Y."/>
        </authorList>
    </citation>
    <scope>NUCLEOTIDE SEQUENCE [LARGE SCALE GENOMIC DNA]</scope>
    <source>
        <strain evidence="3">HL-2020</strain>
        <tissue evidence="3">Leaf</tissue>
    </source>
</reference>
<dbReference type="OrthoDB" id="65569at2759"/>
<evidence type="ECO:0000256" key="1">
    <source>
        <dbReference type="ARBA" id="ARBA00010838"/>
    </source>
</evidence>
<evidence type="ECO:0000256" key="2">
    <source>
        <dbReference type="RuleBase" id="RU003690"/>
    </source>
</evidence>
<gene>
    <name evidence="3" type="ORF">IFM89_036190</name>
</gene>
<dbReference type="FunFam" id="3.20.20.80:FF:000041">
    <property type="entry name" value="Beta-glucosidase 7"/>
    <property type="match status" value="1"/>
</dbReference>
<accession>A0A835ITE6</accession>
<dbReference type="InterPro" id="IPR001360">
    <property type="entry name" value="Glyco_hydro_1"/>
</dbReference>
<name>A0A835ITE6_9MAGN</name>
<dbReference type="PANTHER" id="PTHR10353">
    <property type="entry name" value="GLYCOSYL HYDROLASE"/>
    <property type="match status" value="1"/>
</dbReference>
<dbReference type="GO" id="GO:0008422">
    <property type="term" value="F:beta-glucosidase activity"/>
    <property type="evidence" value="ECO:0007669"/>
    <property type="project" value="TreeGrafter"/>
</dbReference>
<dbReference type="EMBL" id="JADFTS010000002">
    <property type="protein sequence ID" value="KAF9623054.1"/>
    <property type="molecule type" value="Genomic_DNA"/>
</dbReference>
<comment type="similarity">
    <text evidence="1 2">Belongs to the glycosyl hydrolase 1 family.</text>
</comment>
<dbReference type="SUPFAM" id="SSF51445">
    <property type="entry name" value="(Trans)glycosidases"/>
    <property type="match status" value="1"/>
</dbReference>
<dbReference type="PRINTS" id="PR00131">
    <property type="entry name" value="GLHYDRLASE1"/>
</dbReference>
<dbReference type="GO" id="GO:0005975">
    <property type="term" value="P:carbohydrate metabolic process"/>
    <property type="evidence" value="ECO:0007669"/>
    <property type="project" value="InterPro"/>
</dbReference>
<evidence type="ECO:0008006" key="5">
    <source>
        <dbReference type="Google" id="ProtNLM"/>
    </source>
</evidence>
<dbReference type="AlphaFoldDB" id="A0A835ITE6"/>
<sequence length="428" mass="48806">MDDVKLMHKMGLDAYRFSISWSRLIPDGHGAVNPKGVSYYNSLIDELISYGIEAHVTLSHFDIPQALQNEYEGFLSPKFIEDFTAYADVCFKEYGDRVKSWMTFNEPNIQTVTGNDIGLSPPGRCSYPFGVNCTIGDSTTEPYLGAHNILLSHAAAVHLYRTKYQEKQRGQIGITLLGFWFEPMTNSPADVTATKRAIDFHLGWFLDPLVYGRYPAIMRKIVGSRLPYFTENDSKLLKGSFDFIGFNHYCGLYIQDHPRTSDEYGSDYAIDISVKLAFTNGLLFRDPARLKTHGIIVGWGLQRLLDYVKLNYKNPAAIIHENGLPMISDDSSNPAARNDTARIKFLQIYIKNLLPSIRNGSNLRGYFVWSFLDVFEITGGYTSHFGLYGVDFRDKERRRYPRQSVEWYSTFLAKTGRKTESSAYLYNE</sequence>
<protein>
    <recommendedName>
        <fullName evidence="5">Beta-glucosidase</fullName>
    </recommendedName>
</protein>
<keyword evidence="4" id="KW-1185">Reference proteome</keyword>
<dbReference type="Pfam" id="PF00232">
    <property type="entry name" value="Glyco_hydro_1"/>
    <property type="match status" value="1"/>
</dbReference>
<dbReference type="Gene3D" id="3.20.20.80">
    <property type="entry name" value="Glycosidases"/>
    <property type="match status" value="1"/>
</dbReference>